<dbReference type="KEGG" id="mpro:BJP34_00130"/>
<dbReference type="Proteomes" id="UP000177870">
    <property type="component" value="Chromosome"/>
</dbReference>
<evidence type="ECO:0000256" key="1">
    <source>
        <dbReference type="ARBA" id="ARBA00022729"/>
    </source>
</evidence>
<dbReference type="AlphaFoldDB" id="A0A1D8TKT0"/>
<feature type="domain" description="Polysaccharide export protein N-terminal" evidence="2">
    <location>
        <begin position="29"/>
        <end position="95"/>
    </location>
</feature>
<protein>
    <submittedName>
        <fullName evidence="3">Periplasmic polysaccharide export protein</fullName>
    </submittedName>
</protein>
<proteinExistence type="predicted"/>
<keyword evidence="1" id="KW-0732">Signal</keyword>
<evidence type="ECO:0000313" key="3">
    <source>
        <dbReference type="EMBL" id="AOW98055.1"/>
    </source>
</evidence>
<organism evidence="3 4">
    <name type="scientific">Moorena producens PAL-8-15-08-1</name>
    <dbReference type="NCBI Taxonomy" id="1458985"/>
    <lineage>
        <taxon>Bacteria</taxon>
        <taxon>Bacillati</taxon>
        <taxon>Cyanobacteriota</taxon>
        <taxon>Cyanophyceae</taxon>
        <taxon>Coleofasciculales</taxon>
        <taxon>Coleofasciculaceae</taxon>
        <taxon>Moorena</taxon>
    </lineage>
</organism>
<dbReference type="STRING" id="1458985.BJP34_00130"/>
<evidence type="ECO:0000259" key="2">
    <source>
        <dbReference type="Pfam" id="PF02563"/>
    </source>
</evidence>
<dbReference type="PANTHER" id="PTHR33619:SF3">
    <property type="entry name" value="POLYSACCHARIDE EXPORT PROTEIN GFCE-RELATED"/>
    <property type="match status" value="1"/>
</dbReference>
<dbReference type="RefSeq" id="WP_070390578.1">
    <property type="nucleotide sequence ID" value="NZ_CP017599.1"/>
</dbReference>
<dbReference type="OrthoDB" id="494751at2"/>
<reference evidence="4" key="1">
    <citation type="submission" date="2016-10" db="EMBL/GenBank/DDBJ databases">
        <title>Comparative genomics uncovers the prolific and rare metabolic potential of the cyanobacterial genus Moorea.</title>
        <authorList>
            <person name="Leao T."/>
            <person name="Castelao G."/>
            <person name="Korobeynikov A."/>
            <person name="Monroe E.A."/>
            <person name="Podell S."/>
            <person name="Glukhov E."/>
            <person name="Allen E."/>
            <person name="Gerwick W.H."/>
            <person name="Gerwick L."/>
        </authorList>
    </citation>
    <scope>NUCLEOTIDE SEQUENCE [LARGE SCALE GENOMIC DNA]</scope>
    <source>
        <strain evidence="4">PAL-8-15-08-1</strain>
    </source>
</reference>
<dbReference type="Gene3D" id="3.30.1950.10">
    <property type="entry name" value="wza like domain"/>
    <property type="match status" value="1"/>
</dbReference>
<dbReference type="GO" id="GO:0015159">
    <property type="term" value="F:polysaccharide transmembrane transporter activity"/>
    <property type="evidence" value="ECO:0007669"/>
    <property type="project" value="InterPro"/>
</dbReference>
<accession>A0A1D8TKT0</accession>
<name>A0A1D8TKT0_9CYAN</name>
<dbReference type="Gene3D" id="3.10.560.10">
    <property type="entry name" value="Outer membrane lipoprotein wza domain like"/>
    <property type="match status" value="1"/>
</dbReference>
<dbReference type="Pfam" id="PF02563">
    <property type="entry name" value="Poly_export"/>
    <property type="match status" value="1"/>
</dbReference>
<dbReference type="InterPro" id="IPR049712">
    <property type="entry name" value="Poly_export"/>
</dbReference>
<dbReference type="InterPro" id="IPR003715">
    <property type="entry name" value="Poly_export_N"/>
</dbReference>
<gene>
    <name evidence="3" type="ORF">BJP34_00130</name>
</gene>
<dbReference type="EMBL" id="CP017599">
    <property type="protein sequence ID" value="AOW98055.1"/>
    <property type="molecule type" value="Genomic_DNA"/>
</dbReference>
<sequence length="353" mass="38609">MSILKFWIAGLITTVAAIGVSVPSWALPLSPGDRLRLFVAGEEEIPEAERFSATYEVNLDGYIKFPYLDPIAAAGREVSEIEEDLVKALLEGGFFQPDFLKVSIQLFEWAPIQVTVGGAVFEPGRVLINDTDSKGRDLPASIATVSGDYPPERYLTFAILTAGGIKPNANIEQVRLVRGEQEQVIDLSGVFSGSPVEDIPLIAGDQIIVPTRELPQYYLARPSQLTPSTIPVFLSNLTNPNNGRELRIQEVEYGSRLSQAVIAASCVGGTQSTNADRRALLLQTDRTTGETLAIERSVEDLVKKPNDDQVNPVLMPRDSVACYDSTVTNVKSVFDFIGDIFNPIRIIKDIFIP</sequence>
<dbReference type="PANTHER" id="PTHR33619">
    <property type="entry name" value="POLYSACCHARIDE EXPORT PROTEIN GFCE-RELATED"/>
    <property type="match status" value="1"/>
</dbReference>
<evidence type="ECO:0000313" key="4">
    <source>
        <dbReference type="Proteomes" id="UP000177870"/>
    </source>
</evidence>